<gene>
    <name evidence="1" type="ORF">F4821DRAFT_216268</name>
</gene>
<evidence type="ECO:0000313" key="1">
    <source>
        <dbReference type="EMBL" id="KAI6082392.1"/>
    </source>
</evidence>
<comment type="caution">
    <text evidence="1">The sequence shown here is derived from an EMBL/GenBank/DDBJ whole genome shotgun (WGS) entry which is preliminary data.</text>
</comment>
<accession>A0ACC0CQ15</accession>
<dbReference type="EMBL" id="MU394372">
    <property type="protein sequence ID" value="KAI6082392.1"/>
    <property type="molecule type" value="Genomic_DNA"/>
</dbReference>
<sequence>MEDITPSDSVDTSKEKKKSRRPANTAFRQQRLKAWQPILTPKTVIPLFFVIGIICAPIGGLLIYASSTVKELRIDYTDCFRDAPNGSTSLMDDSLVFPSFPKNNTINAQWRRDEGVNYTYGNFEVQNLTKCTLTFDIPEVMSPPVYLYYRVENFYQNHRRYVASFYDKQLLGNDVSVSDVEGSTCDPLTINDPSRQAYYPCGLIANSVFNDTFGSPVLLNVAATPDDDQESADQGQAYVMKNTSIAWESDKDLYGPRSSTNYDDILPPPNWQIRYPDGKYSADHPPPNLKEDEHFIVWMRTAGLPTFSKLYSRNDTAEMTIGTYTMEIIDNFRTDQYQGKKSIVITTLSVMGGKNNFLGILWLVVGGFCIALALVFLVTNLIKPRKLGDHTYLSWNNVPASAAAKGKGKASGPSIGLASGRDLS</sequence>
<name>A0ACC0CQ15_9PEZI</name>
<proteinExistence type="predicted"/>
<dbReference type="Proteomes" id="UP001497680">
    <property type="component" value="Unassembled WGS sequence"/>
</dbReference>
<keyword evidence="2" id="KW-1185">Reference proteome</keyword>
<organism evidence="1 2">
    <name type="scientific">Hypoxylon rubiginosum</name>
    <dbReference type="NCBI Taxonomy" id="110542"/>
    <lineage>
        <taxon>Eukaryota</taxon>
        <taxon>Fungi</taxon>
        <taxon>Dikarya</taxon>
        <taxon>Ascomycota</taxon>
        <taxon>Pezizomycotina</taxon>
        <taxon>Sordariomycetes</taxon>
        <taxon>Xylariomycetidae</taxon>
        <taxon>Xylariales</taxon>
        <taxon>Hypoxylaceae</taxon>
        <taxon>Hypoxylon</taxon>
    </lineage>
</organism>
<evidence type="ECO:0000313" key="2">
    <source>
        <dbReference type="Proteomes" id="UP001497680"/>
    </source>
</evidence>
<reference evidence="1 2" key="1">
    <citation type="journal article" date="2022" name="New Phytol.">
        <title>Ecological generalism drives hyperdiversity of secondary metabolite gene clusters in xylarialean endophytes.</title>
        <authorList>
            <person name="Franco M.E.E."/>
            <person name="Wisecaver J.H."/>
            <person name="Arnold A.E."/>
            <person name="Ju Y.M."/>
            <person name="Slot J.C."/>
            <person name="Ahrendt S."/>
            <person name="Moore L.P."/>
            <person name="Eastman K.E."/>
            <person name="Scott K."/>
            <person name="Konkel Z."/>
            <person name="Mondo S.J."/>
            <person name="Kuo A."/>
            <person name="Hayes R.D."/>
            <person name="Haridas S."/>
            <person name="Andreopoulos B."/>
            <person name="Riley R."/>
            <person name="LaButti K."/>
            <person name="Pangilinan J."/>
            <person name="Lipzen A."/>
            <person name="Amirebrahimi M."/>
            <person name="Yan J."/>
            <person name="Adam C."/>
            <person name="Keymanesh K."/>
            <person name="Ng V."/>
            <person name="Louie K."/>
            <person name="Northen T."/>
            <person name="Drula E."/>
            <person name="Henrissat B."/>
            <person name="Hsieh H.M."/>
            <person name="Youens-Clark K."/>
            <person name="Lutzoni F."/>
            <person name="Miadlikowska J."/>
            <person name="Eastwood D.C."/>
            <person name="Hamelin R.C."/>
            <person name="Grigoriev I.V."/>
            <person name="U'Ren J.M."/>
        </authorList>
    </citation>
    <scope>NUCLEOTIDE SEQUENCE [LARGE SCALE GENOMIC DNA]</scope>
    <source>
        <strain evidence="1 2">ER1909</strain>
    </source>
</reference>
<protein>
    <submittedName>
        <fullName evidence="1">Lem3/Cdc50</fullName>
    </submittedName>
</protein>